<sequence>MPGFLRISPLPSNPEMFLLDRNKRNIAYLVVAVAVAIVPYVLDWNRPRTSETAIRPTVDENPPDWGDGSESLDSAENRDDGSTEEDDGGSTEEDEEGNTAEKGGDGITLDEETDGVTKKGGVEYYCEEDDFFRPQDTVDTPLRPQGAGGILDPIFQTDPNNPLGMASDWHPYDRLEPLKFDAEGIPEDDDEDPFYVSNMEGNDWDDVEEDAFGPKIFIIYEAV</sequence>
<dbReference type="AlphaFoldDB" id="A0A8H6I352"/>
<keyword evidence="3" id="KW-1185">Reference proteome</keyword>
<gene>
    <name evidence="2" type="ORF">DFP72DRAFT_1065949</name>
</gene>
<comment type="caution">
    <text evidence="2">The sequence shown here is derived from an EMBL/GenBank/DDBJ whole genome shotgun (WGS) entry which is preliminary data.</text>
</comment>
<evidence type="ECO:0000313" key="3">
    <source>
        <dbReference type="Proteomes" id="UP000521943"/>
    </source>
</evidence>
<name>A0A8H6I352_9AGAR</name>
<feature type="compositionally biased region" description="Acidic residues" evidence="1">
    <location>
        <begin position="82"/>
        <end position="98"/>
    </location>
</feature>
<evidence type="ECO:0000256" key="1">
    <source>
        <dbReference type="SAM" id="MobiDB-lite"/>
    </source>
</evidence>
<feature type="region of interest" description="Disordered" evidence="1">
    <location>
        <begin position="182"/>
        <end position="207"/>
    </location>
</feature>
<dbReference type="Proteomes" id="UP000521943">
    <property type="component" value="Unassembled WGS sequence"/>
</dbReference>
<proteinExistence type="predicted"/>
<reference evidence="2 3" key="1">
    <citation type="submission" date="2020-07" db="EMBL/GenBank/DDBJ databases">
        <title>Comparative genomics of pyrophilous fungi reveals a link between fire events and developmental genes.</title>
        <authorList>
            <consortium name="DOE Joint Genome Institute"/>
            <person name="Steindorff A.S."/>
            <person name="Carver A."/>
            <person name="Calhoun S."/>
            <person name="Stillman K."/>
            <person name="Liu H."/>
            <person name="Lipzen A."/>
            <person name="Pangilinan J."/>
            <person name="Labutti K."/>
            <person name="Bruns T.D."/>
            <person name="Grigoriev I.V."/>
        </authorList>
    </citation>
    <scope>NUCLEOTIDE SEQUENCE [LARGE SCALE GENOMIC DNA]</scope>
    <source>
        <strain evidence="2 3">CBS 144469</strain>
    </source>
</reference>
<organism evidence="2 3">
    <name type="scientific">Ephemerocybe angulata</name>
    <dbReference type="NCBI Taxonomy" id="980116"/>
    <lineage>
        <taxon>Eukaryota</taxon>
        <taxon>Fungi</taxon>
        <taxon>Dikarya</taxon>
        <taxon>Basidiomycota</taxon>
        <taxon>Agaricomycotina</taxon>
        <taxon>Agaricomycetes</taxon>
        <taxon>Agaricomycetidae</taxon>
        <taxon>Agaricales</taxon>
        <taxon>Agaricineae</taxon>
        <taxon>Psathyrellaceae</taxon>
        <taxon>Ephemerocybe</taxon>
    </lineage>
</organism>
<dbReference type="EMBL" id="JACGCI010000023">
    <property type="protein sequence ID" value="KAF6757109.1"/>
    <property type="molecule type" value="Genomic_DNA"/>
</dbReference>
<accession>A0A8H6I352</accession>
<protein>
    <submittedName>
        <fullName evidence="2">Uncharacterized protein</fullName>
    </submittedName>
</protein>
<evidence type="ECO:0000313" key="2">
    <source>
        <dbReference type="EMBL" id="KAF6757109.1"/>
    </source>
</evidence>
<feature type="compositionally biased region" description="Acidic residues" evidence="1">
    <location>
        <begin position="184"/>
        <end position="193"/>
    </location>
</feature>
<feature type="region of interest" description="Disordered" evidence="1">
    <location>
        <begin position="53"/>
        <end position="116"/>
    </location>
</feature>